<dbReference type="AlphaFoldDB" id="A0A433TXX1"/>
<keyword evidence="2" id="KW-1185">Reference proteome</keyword>
<protein>
    <submittedName>
        <fullName evidence="1">Uncharacterized protein</fullName>
    </submittedName>
</protein>
<accession>A0A433TXX1</accession>
<sequence length="469" mass="52417">INHITLREDLPLPPTPNLIEFLSAEKSSINETRNRFKLRFTKNVQDLKFEVFDLDSPLPQHGSETQEEGGISTFTFTTDTSDTYSRVFCVVSKPDKSSGITFLLDNSKQGATSQDHLEMPEFEIVPVGDIVYEPDTDAQFKVYVTKGSETSDDWRNPLMISFHVLDITMGEFRNIYNPDYLVDTTKRVLAGGVNETTFTVKTREHPITGLVEVNYSSRDETGALVSGVTVTRSKAFRPTVLSDIFPDGYVGFVPLERGDRCEIGKKCDLSCYAVGNSVSSMQVQEVVDGHLQGRVPNVIGPVEYNRYSSFMALDATTTDYSMAGETRTFRCLAEDGNYHTDASVDLNILYFLEATIDESRSNVRLEVNGNKTDAYLTCAVHGYPKPNMTFNLEYEYAHFPGTAPDEIITESKHEFLMKTKVTFDPNEGHGGYHHSPTGALLSASCETFQAVTYNYNSYRLPFQGSATNQ</sequence>
<feature type="non-terminal residue" evidence="1">
    <location>
        <position position="1"/>
    </location>
</feature>
<dbReference type="EMBL" id="RQTK01000139">
    <property type="protein sequence ID" value="RUS86444.1"/>
    <property type="molecule type" value="Genomic_DNA"/>
</dbReference>
<evidence type="ECO:0000313" key="2">
    <source>
        <dbReference type="Proteomes" id="UP000271974"/>
    </source>
</evidence>
<gene>
    <name evidence="1" type="ORF">EGW08_005822</name>
</gene>
<dbReference type="OrthoDB" id="10442982at2759"/>
<dbReference type="Proteomes" id="UP000271974">
    <property type="component" value="Unassembled WGS sequence"/>
</dbReference>
<reference evidence="1 2" key="1">
    <citation type="submission" date="2019-01" db="EMBL/GenBank/DDBJ databases">
        <title>A draft genome assembly of the solar-powered sea slug Elysia chlorotica.</title>
        <authorList>
            <person name="Cai H."/>
            <person name="Li Q."/>
            <person name="Fang X."/>
            <person name="Li J."/>
            <person name="Curtis N.E."/>
            <person name="Altenburger A."/>
            <person name="Shibata T."/>
            <person name="Feng M."/>
            <person name="Maeda T."/>
            <person name="Schwartz J.A."/>
            <person name="Shigenobu S."/>
            <person name="Lundholm N."/>
            <person name="Nishiyama T."/>
            <person name="Yang H."/>
            <person name="Hasebe M."/>
            <person name="Li S."/>
            <person name="Pierce S.K."/>
            <person name="Wang J."/>
        </authorList>
    </citation>
    <scope>NUCLEOTIDE SEQUENCE [LARGE SCALE GENOMIC DNA]</scope>
    <source>
        <strain evidence="1">EC2010</strain>
        <tissue evidence="1">Whole organism of an adult</tissue>
    </source>
</reference>
<name>A0A433TXX1_ELYCH</name>
<comment type="caution">
    <text evidence="1">The sequence shown here is derived from an EMBL/GenBank/DDBJ whole genome shotgun (WGS) entry which is preliminary data.</text>
</comment>
<proteinExistence type="predicted"/>
<evidence type="ECO:0000313" key="1">
    <source>
        <dbReference type="EMBL" id="RUS86444.1"/>
    </source>
</evidence>
<organism evidence="1 2">
    <name type="scientific">Elysia chlorotica</name>
    <name type="common">Eastern emerald elysia</name>
    <name type="synonym">Sea slug</name>
    <dbReference type="NCBI Taxonomy" id="188477"/>
    <lineage>
        <taxon>Eukaryota</taxon>
        <taxon>Metazoa</taxon>
        <taxon>Spiralia</taxon>
        <taxon>Lophotrochozoa</taxon>
        <taxon>Mollusca</taxon>
        <taxon>Gastropoda</taxon>
        <taxon>Heterobranchia</taxon>
        <taxon>Euthyneura</taxon>
        <taxon>Panpulmonata</taxon>
        <taxon>Sacoglossa</taxon>
        <taxon>Placobranchoidea</taxon>
        <taxon>Plakobranchidae</taxon>
        <taxon>Elysia</taxon>
    </lineage>
</organism>